<proteinExistence type="predicted"/>
<dbReference type="VEuPathDB" id="VectorBase:AQUA011929"/>
<organism evidence="1 2">
    <name type="scientific">Anopheles quadriannulatus</name>
    <name type="common">Mosquito</name>
    <dbReference type="NCBI Taxonomy" id="34691"/>
    <lineage>
        <taxon>Eukaryota</taxon>
        <taxon>Metazoa</taxon>
        <taxon>Ecdysozoa</taxon>
        <taxon>Arthropoda</taxon>
        <taxon>Hexapoda</taxon>
        <taxon>Insecta</taxon>
        <taxon>Pterygota</taxon>
        <taxon>Neoptera</taxon>
        <taxon>Endopterygota</taxon>
        <taxon>Diptera</taxon>
        <taxon>Nematocera</taxon>
        <taxon>Culicoidea</taxon>
        <taxon>Culicidae</taxon>
        <taxon>Anophelinae</taxon>
        <taxon>Anopheles</taxon>
    </lineage>
</organism>
<name>A0A182XPX7_ANOQN</name>
<reference evidence="1" key="1">
    <citation type="submission" date="2020-05" db="UniProtKB">
        <authorList>
            <consortium name="EnsemblMetazoa"/>
        </authorList>
    </citation>
    <scope>IDENTIFICATION</scope>
    <source>
        <strain evidence="1">SANGQUA</strain>
    </source>
</reference>
<evidence type="ECO:0000313" key="2">
    <source>
        <dbReference type="Proteomes" id="UP000076407"/>
    </source>
</evidence>
<accession>A0A182XPX7</accession>
<dbReference type="EnsemblMetazoa" id="AQUA011929-RA">
    <property type="protein sequence ID" value="AQUA011929-PA"/>
    <property type="gene ID" value="AQUA011929"/>
</dbReference>
<dbReference type="AlphaFoldDB" id="A0A182XPX7"/>
<evidence type="ECO:0000313" key="1">
    <source>
        <dbReference type="EnsemblMetazoa" id="AQUA011929-PA"/>
    </source>
</evidence>
<sequence>MYEMHGCWISASNFQSHLFSYWFNVPSKNPQKFSLGETKINIVNAASIADGLRLIDYGVTRKNVQGYTFGLWGALKWSEKTSKNISKDLIGIALPSEFHRNFRTL</sequence>
<keyword evidence="2" id="KW-1185">Reference proteome</keyword>
<dbReference type="Proteomes" id="UP000076407">
    <property type="component" value="Unassembled WGS sequence"/>
</dbReference>
<protein>
    <submittedName>
        <fullName evidence="1">Uncharacterized protein</fullName>
    </submittedName>
</protein>